<dbReference type="PIRSF" id="PIRSF001365">
    <property type="entry name" value="DHDPS"/>
    <property type="match status" value="1"/>
</dbReference>
<name>A0A938XST9_9FIRM</name>
<evidence type="ECO:0000313" key="6">
    <source>
        <dbReference type="Proteomes" id="UP000774000"/>
    </source>
</evidence>
<dbReference type="EMBL" id="JAFBDQ010000007">
    <property type="protein sequence ID" value="MBM7556863.1"/>
    <property type="molecule type" value="Genomic_DNA"/>
</dbReference>
<evidence type="ECO:0000313" key="5">
    <source>
        <dbReference type="EMBL" id="MBM7556863.1"/>
    </source>
</evidence>
<gene>
    <name evidence="5" type="ORF">JOC47_001714</name>
</gene>
<dbReference type="GO" id="GO:0008840">
    <property type="term" value="F:4-hydroxy-tetrahydrodipicolinate synthase activity"/>
    <property type="evidence" value="ECO:0007669"/>
    <property type="project" value="UniProtKB-EC"/>
</dbReference>
<dbReference type="PANTHER" id="PTHR12128">
    <property type="entry name" value="DIHYDRODIPICOLINATE SYNTHASE"/>
    <property type="match status" value="1"/>
</dbReference>
<sequence>MRKLEGVIPPMVTLFNNNKEIDWTANRNLVNYLIKKGIDGIFVLGSLGEFTHLTVTERKKYIKFIVEEVNNRVPVLVGVGHTSTDIAIELSKDAQNVGADYLVVVTPYYWELDDEAIINHYQKVAEATDLPIIIYNYPDLTGINMGINVIKKIVARNDNVVGIKDTIDSLTHIHKLINKIKTREDDFSVLVGLDNYFLSGLIAGADGMIGGSANFIPRLGKEIFENFQSGKLEEAAKKQQKINILSNIYSLANPPISIVKEAINLKTPLNVSNIVRSPALKRDLFAKNKLEELLLENK</sequence>
<evidence type="ECO:0000256" key="4">
    <source>
        <dbReference type="PIRSR" id="PIRSR001365-2"/>
    </source>
</evidence>
<keyword evidence="1 2" id="KW-0456">Lyase</keyword>
<protein>
    <submittedName>
        <fullName evidence="5">4-hydroxy-tetrahydrodipicolinate synthase</fullName>
        <ecNumber evidence="5">4.3.3.7</ecNumber>
    </submittedName>
</protein>
<feature type="binding site" evidence="4">
    <location>
        <position position="209"/>
    </location>
    <ligand>
        <name>pyruvate</name>
        <dbReference type="ChEBI" id="CHEBI:15361"/>
    </ligand>
</feature>
<evidence type="ECO:0000256" key="2">
    <source>
        <dbReference type="PIRNR" id="PIRNR001365"/>
    </source>
</evidence>
<dbReference type="Pfam" id="PF00701">
    <property type="entry name" value="DHDPS"/>
    <property type="match status" value="1"/>
</dbReference>
<dbReference type="SUPFAM" id="SSF51569">
    <property type="entry name" value="Aldolase"/>
    <property type="match status" value="1"/>
</dbReference>
<comment type="similarity">
    <text evidence="2">Belongs to the DapA family.</text>
</comment>
<dbReference type="PANTHER" id="PTHR12128:SF28">
    <property type="entry name" value="2-DEHYDRO-3-DEOXY-D-GLUCONATE ALDOLASE YAGE-RELATED"/>
    <property type="match status" value="1"/>
</dbReference>
<reference evidence="5" key="1">
    <citation type="submission" date="2021-01" db="EMBL/GenBank/DDBJ databases">
        <title>Genomic Encyclopedia of Type Strains, Phase IV (KMG-IV): sequencing the most valuable type-strain genomes for metagenomic binning, comparative biology and taxonomic classification.</title>
        <authorList>
            <person name="Goeker M."/>
        </authorList>
    </citation>
    <scope>NUCLEOTIDE SEQUENCE</scope>
    <source>
        <strain evidence="5">DSM 23230</strain>
    </source>
</reference>
<organism evidence="5 6">
    <name type="scientific">Halanaerobacter jeridensis</name>
    <dbReference type="NCBI Taxonomy" id="706427"/>
    <lineage>
        <taxon>Bacteria</taxon>
        <taxon>Bacillati</taxon>
        <taxon>Bacillota</taxon>
        <taxon>Clostridia</taxon>
        <taxon>Halanaerobiales</taxon>
        <taxon>Halobacteroidaceae</taxon>
        <taxon>Halanaerobacter</taxon>
    </lineage>
</organism>
<feature type="active site" description="Schiff-base intermediate with substrate" evidence="3">
    <location>
        <position position="164"/>
    </location>
</feature>
<evidence type="ECO:0000256" key="1">
    <source>
        <dbReference type="ARBA" id="ARBA00023239"/>
    </source>
</evidence>
<comment type="caution">
    <text evidence="5">The sequence shown here is derived from an EMBL/GenBank/DDBJ whole genome shotgun (WGS) entry which is preliminary data.</text>
</comment>
<dbReference type="InterPro" id="IPR002220">
    <property type="entry name" value="DapA-like"/>
</dbReference>
<dbReference type="EC" id="4.3.3.7" evidence="5"/>
<dbReference type="Gene3D" id="3.20.20.70">
    <property type="entry name" value="Aldolase class I"/>
    <property type="match status" value="1"/>
</dbReference>
<dbReference type="PRINTS" id="PR00146">
    <property type="entry name" value="DHPICSNTHASE"/>
</dbReference>
<keyword evidence="6" id="KW-1185">Reference proteome</keyword>
<evidence type="ECO:0000256" key="3">
    <source>
        <dbReference type="PIRSR" id="PIRSR001365-1"/>
    </source>
</evidence>
<dbReference type="AlphaFoldDB" id="A0A938XST9"/>
<dbReference type="InterPro" id="IPR013785">
    <property type="entry name" value="Aldolase_TIM"/>
</dbReference>
<dbReference type="RefSeq" id="WP_204701635.1">
    <property type="nucleotide sequence ID" value="NZ_JAFBDQ010000007.1"/>
</dbReference>
<dbReference type="SMART" id="SM01130">
    <property type="entry name" value="DHDPS"/>
    <property type="match status" value="1"/>
</dbReference>
<dbReference type="Proteomes" id="UP000774000">
    <property type="component" value="Unassembled WGS sequence"/>
</dbReference>
<dbReference type="GO" id="GO:0005829">
    <property type="term" value="C:cytosol"/>
    <property type="evidence" value="ECO:0007669"/>
    <property type="project" value="TreeGrafter"/>
</dbReference>
<feature type="active site" description="Proton donor/acceptor" evidence="3">
    <location>
        <position position="135"/>
    </location>
</feature>
<dbReference type="CDD" id="cd00408">
    <property type="entry name" value="DHDPS-like"/>
    <property type="match status" value="1"/>
</dbReference>
<proteinExistence type="inferred from homology"/>
<accession>A0A938XST9</accession>